<keyword evidence="3" id="KW-1185">Reference proteome</keyword>
<accession>A0A9Q4Q1U4</accession>
<name>A0A9Q4Q1U4_9EURY</name>
<evidence type="ECO:0000313" key="3">
    <source>
        <dbReference type="Proteomes" id="UP001154061"/>
    </source>
</evidence>
<reference evidence="2" key="1">
    <citation type="submission" date="2022-06" db="EMBL/GenBank/DDBJ databases">
        <title>Natrinema sp. a new haloarchaeum isolate from saline soil.</title>
        <authorList>
            <person name="Strakova D."/>
            <person name="Galisteo C."/>
            <person name="Sanchez-Porro C."/>
            <person name="Ventosa A."/>
        </authorList>
    </citation>
    <scope>NUCLEOTIDE SEQUENCE</scope>
    <source>
        <strain evidence="2">S1CR25-10</strain>
    </source>
</reference>
<evidence type="ECO:0000259" key="1">
    <source>
        <dbReference type="Pfam" id="PF05598"/>
    </source>
</evidence>
<dbReference type="PANTHER" id="PTHR33408">
    <property type="entry name" value="TRANSPOSASE"/>
    <property type="match status" value="1"/>
</dbReference>
<evidence type="ECO:0000313" key="2">
    <source>
        <dbReference type="EMBL" id="MDF9748440.1"/>
    </source>
</evidence>
<dbReference type="AlphaFoldDB" id="A0A9Q4Q1U4"/>
<gene>
    <name evidence="2" type="ORF">NDI89_23015</name>
</gene>
<dbReference type="Proteomes" id="UP001154061">
    <property type="component" value="Unassembled WGS sequence"/>
</dbReference>
<dbReference type="RefSeq" id="WP_277525168.1">
    <property type="nucleotide sequence ID" value="NZ_JAMQOT010000016.1"/>
</dbReference>
<dbReference type="InterPro" id="IPR008490">
    <property type="entry name" value="Transposase_InsH_N"/>
</dbReference>
<protein>
    <submittedName>
        <fullName evidence="2">Transposase</fullName>
    </submittedName>
</protein>
<organism evidence="2 3">
    <name type="scientific">Natrinema salsiterrestre</name>
    <dbReference type="NCBI Taxonomy" id="2950540"/>
    <lineage>
        <taxon>Archaea</taxon>
        <taxon>Methanobacteriati</taxon>
        <taxon>Methanobacteriota</taxon>
        <taxon>Stenosarchaea group</taxon>
        <taxon>Halobacteria</taxon>
        <taxon>Halobacteriales</taxon>
        <taxon>Natrialbaceae</taxon>
        <taxon>Natrinema</taxon>
    </lineage>
</organism>
<dbReference type="PANTHER" id="PTHR33408:SF2">
    <property type="entry name" value="TRANSPOSASE DDE DOMAIN-CONTAINING PROTEIN"/>
    <property type="match status" value="1"/>
</dbReference>
<dbReference type="EMBL" id="JAMQOT010000016">
    <property type="protein sequence ID" value="MDF9748440.1"/>
    <property type="molecule type" value="Genomic_DNA"/>
</dbReference>
<feature type="domain" description="Transposase InsH N-terminal" evidence="1">
    <location>
        <begin position="21"/>
        <end position="85"/>
    </location>
</feature>
<dbReference type="Pfam" id="PF05598">
    <property type="entry name" value="DUF772"/>
    <property type="match status" value="1"/>
</dbReference>
<comment type="caution">
    <text evidence="2">The sequence shown here is derived from an EMBL/GenBank/DDBJ whole genome shotgun (WGS) entry which is preliminary data.</text>
</comment>
<proteinExistence type="predicted"/>
<sequence length="132" mass="14895">MTSNIIRYDQDQQHLLPKNVAEWVEEDSLERYVSGVINYLDNEGRLDSFYPEDREDGCGRPSFHPVMMLKIHVFGYCIGIRSSRKSSVSLNVTSLSVTLPRINTLTSVQSASSARTTARVVVNRHTALDFTS</sequence>